<comment type="caution">
    <text evidence="1">The sequence shown here is derived from an EMBL/GenBank/DDBJ whole genome shotgun (WGS) entry which is preliminary data.</text>
</comment>
<proteinExistence type="predicted"/>
<protein>
    <submittedName>
        <fullName evidence="1">Uncharacterized protein</fullName>
    </submittedName>
</protein>
<accession>A0ABS4KWL7</accession>
<sequence length="62" mass="6513">MLPEKLAVALADLVGVDKELAQEQVTVLVGEGIEAEPLAVLLQDEDRVVPDTAATGWGCRGL</sequence>
<name>A0ABS4KWL7_STRAV</name>
<keyword evidence="2" id="KW-1185">Reference proteome</keyword>
<dbReference type="EMBL" id="JAGGLQ010000001">
    <property type="protein sequence ID" value="MBP2034426.1"/>
    <property type="molecule type" value="Genomic_DNA"/>
</dbReference>
<evidence type="ECO:0000313" key="1">
    <source>
        <dbReference type="EMBL" id="MBP2034426.1"/>
    </source>
</evidence>
<organism evidence="1 2">
    <name type="scientific">Streptomyces avidinii</name>
    <dbReference type="NCBI Taxonomy" id="1895"/>
    <lineage>
        <taxon>Bacteria</taxon>
        <taxon>Bacillati</taxon>
        <taxon>Actinomycetota</taxon>
        <taxon>Actinomycetes</taxon>
        <taxon>Kitasatosporales</taxon>
        <taxon>Streptomycetaceae</taxon>
        <taxon>Streptomyces</taxon>
    </lineage>
</organism>
<evidence type="ECO:0000313" key="2">
    <source>
        <dbReference type="Proteomes" id="UP001519310"/>
    </source>
</evidence>
<dbReference type="Proteomes" id="UP001519310">
    <property type="component" value="Unassembled WGS sequence"/>
</dbReference>
<reference evidence="1 2" key="1">
    <citation type="submission" date="2021-03" db="EMBL/GenBank/DDBJ databases">
        <title>Genomic Encyclopedia of Type Strains, Phase IV (KMG-IV): sequencing the most valuable type-strain genomes for metagenomic binning, comparative biology and taxonomic classification.</title>
        <authorList>
            <person name="Goeker M."/>
        </authorList>
    </citation>
    <scope>NUCLEOTIDE SEQUENCE [LARGE SCALE GENOMIC DNA]</scope>
    <source>
        <strain evidence="1 2">DSM 40526</strain>
    </source>
</reference>
<gene>
    <name evidence="1" type="ORF">J2Z77_000210</name>
</gene>